<accession>A0ABW5NSP3</accession>
<evidence type="ECO:0000313" key="4">
    <source>
        <dbReference type="Proteomes" id="UP001597480"/>
    </source>
</evidence>
<evidence type="ECO:0000256" key="1">
    <source>
        <dbReference type="SAM" id="SignalP"/>
    </source>
</evidence>
<keyword evidence="1" id="KW-0732">Signal</keyword>
<sequence length="220" mass="24590">MKKLHLLLLLALPLISSAQEEIKYGINAGPTFSAIRGDGYAKDFGYATGYLAGITMEKPLNQRFSLCAAINYENKRSTKKTSYNYTETIIGPDGTGIDQTVTGSSKITTSLDYISVPVTIKYYLDIYESYYVTGGGFIAYAFNDSYTIKGDKPMNTYIQDYKALDYGISLSFGTKFKLTRWQYLNIEVRDNFGVANITSIDSDKITTNSINLIANWQFTL</sequence>
<dbReference type="Proteomes" id="UP001597480">
    <property type="component" value="Unassembled WGS sequence"/>
</dbReference>
<keyword evidence="4" id="KW-1185">Reference proteome</keyword>
<dbReference type="InterPro" id="IPR025665">
    <property type="entry name" value="Beta-barrel_OMP_2"/>
</dbReference>
<protein>
    <submittedName>
        <fullName evidence="3">Outer membrane beta-barrel protein</fullName>
    </submittedName>
</protein>
<gene>
    <name evidence="3" type="ORF">ACFSR3_05930</name>
</gene>
<feature type="domain" description="Outer membrane protein beta-barrel" evidence="2">
    <location>
        <begin position="18"/>
        <end position="198"/>
    </location>
</feature>
<dbReference type="RefSeq" id="WP_379820143.1">
    <property type="nucleotide sequence ID" value="NZ_JBHUMD010000007.1"/>
</dbReference>
<evidence type="ECO:0000313" key="3">
    <source>
        <dbReference type="EMBL" id="MFD2601588.1"/>
    </source>
</evidence>
<name>A0ABW5NSP3_9FLAO</name>
<proteinExistence type="predicted"/>
<evidence type="ECO:0000259" key="2">
    <source>
        <dbReference type="Pfam" id="PF13568"/>
    </source>
</evidence>
<organism evidence="3 4">
    <name type="scientific">Flavobacterium suzhouense</name>
    <dbReference type="NCBI Taxonomy" id="1529638"/>
    <lineage>
        <taxon>Bacteria</taxon>
        <taxon>Pseudomonadati</taxon>
        <taxon>Bacteroidota</taxon>
        <taxon>Flavobacteriia</taxon>
        <taxon>Flavobacteriales</taxon>
        <taxon>Flavobacteriaceae</taxon>
        <taxon>Flavobacterium</taxon>
    </lineage>
</organism>
<dbReference type="EMBL" id="JBHUMD010000007">
    <property type="protein sequence ID" value="MFD2601588.1"/>
    <property type="molecule type" value="Genomic_DNA"/>
</dbReference>
<feature type="signal peptide" evidence="1">
    <location>
        <begin position="1"/>
        <end position="18"/>
    </location>
</feature>
<dbReference type="Pfam" id="PF13568">
    <property type="entry name" value="OMP_b-brl_2"/>
    <property type="match status" value="1"/>
</dbReference>
<comment type="caution">
    <text evidence="3">The sequence shown here is derived from an EMBL/GenBank/DDBJ whole genome shotgun (WGS) entry which is preliminary data.</text>
</comment>
<reference evidence="4" key="1">
    <citation type="journal article" date="2019" name="Int. J. Syst. Evol. Microbiol.">
        <title>The Global Catalogue of Microorganisms (GCM) 10K type strain sequencing project: providing services to taxonomists for standard genome sequencing and annotation.</title>
        <authorList>
            <consortium name="The Broad Institute Genomics Platform"/>
            <consortium name="The Broad Institute Genome Sequencing Center for Infectious Disease"/>
            <person name="Wu L."/>
            <person name="Ma J."/>
        </authorList>
    </citation>
    <scope>NUCLEOTIDE SEQUENCE [LARGE SCALE GENOMIC DNA]</scope>
    <source>
        <strain evidence="4">KCTC 42107</strain>
    </source>
</reference>
<feature type="chain" id="PRO_5046715838" evidence="1">
    <location>
        <begin position="19"/>
        <end position="220"/>
    </location>
</feature>